<dbReference type="Proteomes" id="UP000664800">
    <property type="component" value="Unassembled WGS sequence"/>
</dbReference>
<proteinExistence type="predicted"/>
<gene>
    <name evidence="1" type="ORF">J0I24_11765</name>
</gene>
<evidence type="ECO:0000313" key="1">
    <source>
        <dbReference type="EMBL" id="MBN8744969.1"/>
    </source>
</evidence>
<dbReference type="EMBL" id="JAFKMR010000022">
    <property type="protein sequence ID" value="MBN8744969.1"/>
    <property type="molecule type" value="Genomic_DNA"/>
</dbReference>
<organism evidence="1 2">
    <name type="scientific">Thiomonas arsenitoxydans (strain DSM 22701 / CIP 110005 / 3As)</name>
    <dbReference type="NCBI Taxonomy" id="426114"/>
    <lineage>
        <taxon>Bacteria</taxon>
        <taxon>Pseudomonadati</taxon>
        <taxon>Pseudomonadota</taxon>
        <taxon>Betaproteobacteria</taxon>
        <taxon>Burkholderiales</taxon>
        <taxon>Thiomonas</taxon>
    </lineage>
</organism>
<dbReference type="AlphaFoldDB" id="A0A8I1SXU4"/>
<dbReference type="RefSeq" id="WP_276731184.1">
    <property type="nucleotide sequence ID" value="NZ_JAFKMR010000022.1"/>
</dbReference>
<reference evidence="1" key="1">
    <citation type="submission" date="2021-02" db="EMBL/GenBank/DDBJ databases">
        <title>Thiocyanate and organic carbon inputs drive convergent selection for specific autotrophic Afipia and Thiobacillus strains within complex microbiomes.</title>
        <authorList>
            <person name="Huddy R.J."/>
            <person name="Sachdeva R."/>
            <person name="Kadzinga F."/>
            <person name="Kantor R.S."/>
            <person name="Harrison S.T.L."/>
            <person name="Banfield J.F."/>
        </authorList>
    </citation>
    <scope>NUCLEOTIDE SEQUENCE</scope>
    <source>
        <strain evidence="1">SCN18_13_7_16_R3_B_64_19</strain>
    </source>
</reference>
<evidence type="ECO:0000313" key="2">
    <source>
        <dbReference type="Proteomes" id="UP000664800"/>
    </source>
</evidence>
<name>A0A8I1SXU4_THIA3</name>
<protein>
    <submittedName>
        <fullName evidence="1">Uncharacterized protein</fullName>
    </submittedName>
</protein>
<accession>A0A8I1SXU4</accession>
<comment type="caution">
    <text evidence="1">The sequence shown here is derived from an EMBL/GenBank/DDBJ whole genome shotgun (WGS) entry which is preliminary data.</text>
</comment>
<sequence length="366" mass="41969">MKLQKLEEFYESIYGVRPAEPRKIKTQQACNEEDASSLAEDISPSYSLWETYFKRPPSPHNKSTDQFLNDIDQWLNEAVDAYQTDSFKDFREKGNPEQNLFATVFQVLDECAIGYYIPIGEKEIAELRQHLARPPESIASGSEASKAKIPTVDRAIVRNYLEGVSLGILLSSKIKYNLFRNFIDQASKKIELASKGGTIKQKNKKQENLKQKKEVQPIPVELIRERLRTGYLIHRAIQSEEQQKSTKIDRSTHNFEKYEKIVQTDDRDPLHEVQKRVIVSLPHTAPVSSTRKSQLLKSSVWSEQEALDYLSFFFDTDKVNYFSIEKLLLNDMMTRACYDPALVTQVAGTGALVATSIITNKYRRSS</sequence>